<dbReference type="HOGENOM" id="CLU_2088562_0_0_1"/>
<dbReference type="KEGG" id="obr:107304397"/>
<organism evidence="1">
    <name type="scientific">Oryza brachyantha</name>
    <name type="common">malo sina</name>
    <dbReference type="NCBI Taxonomy" id="4533"/>
    <lineage>
        <taxon>Eukaryota</taxon>
        <taxon>Viridiplantae</taxon>
        <taxon>Streptophyta</taxon>
        <taxon>Embryophyta</taxon>
        <taxon>Tracheophyta</taxon>
        <taxon>Spermatophyta</taxon>
        <taxon>Magnoliopsida</taxon>
        <taxon>Liliopsida</taxon>
        <taxon>Poales</taxon>
        <taxon>Poaceae</taxon>
        <taxon>BOP clade</taxon>
        <taxon>Oryzoideae</taxon>
        <taxon>Oryzeae</taxon>
        <taxon>Oryzinae</taxon>
        <taxon>Oryza</taxon>
    </lineage>
</organism>
<reference evidence="1" key="2">
    <citation type="submission" date="2013-04" db="UniProtKB">
        <authorList>
            <consortium name="EnsemblPlants"/>
        </authorList>
    </citation>
    <scope>IDENTIFICATION</scope>
</reference>
<dbReference type="Gramene" id="OB06G26680.1">
    <property type="protein sequence ID" value="OB06G26680.1"/>
    <property type="gene ID" value="OB06G26680"/>
</dbReference>
<evidence type="ECO:0000313" key="2">
    <source>
        <dbReference type="Proteomes" id="UP000006038"/>
    </source>
</evidence>
<dbReference type="RefSeq" id="XP_015693834.1">
    <property type="nucleotide sequence ID" value="XM_015838348.2"/>
</dbReference>
<protein>
    <submittedName>
        <fullName evidence="1">Uncharacterized protein</fullName>
    </submittedName>
</protein>
<dbReference type="Proteomes" id="UP000006038">
    <property type="component" value="Chromosome 6"/>
</dbReference>
<sequence>MDAPIHTLSTNMPDEGSLNLESRNMLSACNWYEGLALFEPDNSGHQILKSRLHLFLVSVLEFVDGELWLLNHQASSIEHCWCHIAIVVMFVSWNNDYDWCLKRGLECRSGSWNATIR</sequence>
<proteinExistence type="predicted"/>
<accession>J3MF74</accession>
<evidence type="ECO:0000313" key="1">
    <source>
        <dbReference type="EnsemblPlants" id="OB06G26680.1"/>
    </source>
</evidence>
<keyword evidence="2" id="KW-1185">Reference proteome</keyword>
<dbReference type="EnsemblPlants" id="OB06G26680.1">
    <property type="protein sequence ID" value="OB06G26680.1"/>
    <property type="gene ID" value="OB06G26680"/>
</dbReference>
<dbReference type="GeneID" id="107304397"/>
<gene>
    <name evidence="1" type="primary">LOC107304397</name>
</gene>
<dbReference type="AlphaFoldDB" id="J3MF74"/>
<reference evidence="1" key="1">
    <citation type="journal article" date="2013" name="Nat. Commun.">
        <title>Whole-genome sequencing of Oryza brachyantha reveals mechanisms underlying Oryza genome evolution.</title>
        <authorList>
            <person name="Chen J."/>
            <person name="Huang Q."/>
            <person name="Gao D."/>
            <person name="Wang J."/>
            <person name="Lang Y."/>
            <person name="Liu T."/>
            <person name="Li B."/>
            <person name="Bai Z."/>
            <person name="Luis Goicoechea J."/>
            <person name="Liang C."/>
            <person name="Chen C."/>
            <person name="Zhang W."/>
            <person name="Sun S."/>
            <person name="Liao Y."/>
            <person name="Zhang X."/>
            <person name="Yang L."/>
            <person name="Song C."/>
            <person name="Wang M."/>
            <person name="Shi J."/>
            <person name="Liu G."/>
            <person name="Liu J."/>
            <person name="Zhou H."/>
            <person name="Zhou W."/>
            <person name="Yu Q."/>
            <person name="An N."/>
            <person name="Chen Y."/>
            <person name="Cai Q."/>
            <person name="Wang B."/>
            <person name="Liu B."/>
            <person name="Min J."/>
            <person name="Huang Y."/>
            <person name="Wu H."/>
            <person name="Li Z."/>
            <person name="Zhang Y."/>
            <person name="Yin Y."/>
            <person name="Song W."/>
            <person name="Jiang J."/>
            <person name="Jackson S.A."/>
            <person name="Wing R.A."/>
            <person name="Wang J."/>
            <person name="Chen M."/>
        </authorList>
    </citation>
    <scope>NUCLEOTIDE SEQUENCE [LARGE SCALE GENOMIC DNA]</scope>
    <source>
        <strain evidence="1">cv. IRGC 101232</strain>
    </source>
</reference>
<name>J3MF74_ORYBR</name>